<feature type="transmembrane region" description="Helical" evidence="7">
    <location>
        <begin position="370"/>
        <end position="391"/>
    </location>
</feature>
<dbReference type="EMBL" id="WSZI01000021">
    <property type="protein sequence ID" value="MWN21821.1"/>
    <property type="molecule type" value="Genomic_DNA"/>
</dbReference>
<feature type="transmembrane region" description="Helical" evidence="7">
    <location>
        <begin position="49"/>
        <end position="69"/>
    </location>
</feature>
<dbReference type="SUPFAM" id="SSF103473">
    <property type="entry name" value="MFS general substrate transporter"/>
    <property type="match status" value="1"/>
</dbReference>
<comment type="caution">
    <text evidence="9">The sequence shown here is derived from an EMBL/GenBank/DDBJ whole genome shotgun (WGS) entry which is preliminary data.</text>
</comment>
<dbReference type="InterPro" id="IPR011701">
    <property type="entry name" value="MFS"/>
</dbReference>
<dbReference type="RefSeq" id="WP_029510063.1">
    <property type="nucleotide sequence ID" value="NZ_BJMJ01000015.1"/>
</dbReference>
<feature type="transmembrane region" description="Helical" evidence="7">
    <location>
        <begin position="76"/>
        <end position="95"/>
    </location>
</feature>
<dbReference type="AlphaFoldDB" id="A0A6L7AHM0"/>
<evidence type="ECO:0000313" key="9">
    <source>
        <dbReference type="EMBL" id="MWN21821.1"/>
    </source>
</evidence>
<dbReference type="GO" id="GO:0022857">
    <property type="term" value="F:transmembrane transporter activity"/>
    <property type="evidence" value="ECO:0007669"/>
    <property type="project" value="InterPro"/>
</dbReference>
<keyword evidence="3" id="KW-1003">Cell membrane</keyword>
<feature type="transmembrane region" description="Helical" evidence="7">
    <location>
        <begin position="211"/>
        <end position="230"/>
    </location>
</feature>
<feature type="transmembrane region" description="Helical" evidence="7">
    <location>
        <begin position="277"/>
        <end position="294"/>
    </location>
</feature>
<feature type="transmembrane region" description="Helical" evidence="7">
    <location>
        <begin position="101"/>
        <end position="123"/>
    </location>
</feature>
<evidence type="ECO:0000256" key="4">
    <source>
        <dbReference type="ARBA" id="ARBA00022692"/>
    </source>
</evidence>
<keyword evidence="5 7" id="KW-1133">Transmembrane helix</keyword>
<evidence type="ECO:0000256" key="5">
    <source>
        <dbReference type="ARBA" id="ARBA00022989"/>
    </source>
</evidence>
<gene>
    <name evidence="9" type="ORF">GQS40_13755</name>
</gene>
<feature type="transmembrane region" description="Helical" evidence="7">
    <location>
        <begin position="135"/>
        <end position="158"/>
    </location>
</feature>
<dbReference type="Proteomes" id="UP000478636">
    <property type="component" value="Unassembled WGS sequence"/>
</dbReference>
<protein>
    <submittedName>
        <fullName evidence="9">MFS transporter</fullName>
    </submittedName>
</protein>
<dbReference type="Gene3D" id="1.20.1250.20">
    <property type="entry name" value="MFS general substrate transporter like domains"/>
    <property type="match status" value="1"/>
</dbReference>
<sequence>MDSSVQNARLFKLAILSISLVLTVTTAVSTALPAMITAFKQYPPTQVEMLTTLPTISLLITVLASSWIVKHIGARHATLIGLVLALLAGLVPVFVTQYPVIFISRLLLGVGVGLFNNLAYSLIMAVYDGEERQTMLGFQSAVGTVGNAAAAFVVGLLVTSGWQMAFNVNWLFVVPLILFGLFAGKIDQLTKVAVVADNTQASVKKKATTNVAVLGYVVLIATFFAFYFGLMLKLAGFLVEQGLGTAATAAAQLSVMSLLGLVPSLLYGKIYKHLRRLTIPTGLIFAGLGLWAIVSANTVVMVWIGVSLVGLGLPIFMPAVFGRVAEVQPVGTSNLSSALMLVGINVAVFLSPQILALVTPLTGQTTNKATLLVATLMMFLLAAIQLALVIYKRPTIRHHRRMGL</sequence>
<dbReference type="InterPro" id="IPR020846">
    <property type="entry name" value="MFS_dom"/>
</dbReference>
<dbReference type="PANTHER" id="PTHR43124">
    <property type="entry name" value="PURINE EFFLUX PUMP PBUE"/>
    <property type="match status" value="1"/>
</dbReference>
<name>A0A6L7AHM0_LEULA</name>
<dbReference type="GO" id="GO:0005886">
    <property type="term" value="C:plasma membrane"/>
    <property type="evidence" value="ECO:0007669"/>
    <property type="project" value="UniProtKB-SubCell"/>
</dbReference>
<keyword evidence="6 7" id="KW-0472">Membrane</keyword>
<dbReference type="InterPro" id="IPR036259">
    <property type="entry name" value="MFS_trans_sf"/>
</dbReference>
<dbReference type="Pfam" id="PF07690">
    <property type="entry name" value="MFS_1"/>
    <property type="match status" value="1"/>
</dbReference>
<keyword evidence="2" id="KW-0813">Transport</keyword>
<evidence type="ECO:0000313" key="10">
    <source>
        <dbReference type="Proteomes" id="UP000478636"/>
    </source>
</evidence>
<comment type="subcellular location">
    <subcellularLocation>
        <location evidence="1">Cell membrane</location>
        <topology evidence="1">Multi-pass membrane protein</topology>
    </subcellularLocation>
</comment>
<feature type="transmembrane region" description="Helical" evidence="7">
    <location>
        <begin position="337"/>
        <end position="358"/>
    </location>
</feature>
<evidence type="ECO:0000256" key="2">
    <source>
        <dbReference type="ARBA" id="ARBA00022448"/>
    </source>
</evidence>
<feature type="transmembrane region" description="Helical" evidence="7">
    <location>
        <begin position="242"/>
        <end position="265"/>
    </location>
</feature>
<reference evidence="9 10" key="1">
    <citation type="submission" date="2019-12" db="EMBL/GenBank/DDBJ databases">
        <title>Complete genome sequence of Leuconostoc lactis strain AVN1 provides insights into metabolic potential.</title>
        <authorList>
            <person name="Besrour N."/>
            <person name="Najjari A."/>
            <person name="Fhoula I."/>
            <person name="Jaballah S."/>
            <person name="Klibi N."/>
            <person name="Ouzari H.I."/>
        </authorList>
    </citation>
    <scope>NUCLEOTIDE SEQUENCE [LARGE SCALE GENOMIC DNA]</scope>
    <source>
        <strain evidence="9 10">AVN1</strain>
    </source>
</reference>
<dbReference type="PROSITE" id="PS50850">
    <property type="entry name" value="MFS"/>
    <property type="match status" value="1"/>
</dbReference>
<feature type="domain" description="Major facilitator superfamily (MFS) profile" evidence="8">
    <location>
        <begin position="1"/>
        <end position="397"/>
    </location>
</feature>
<organism evidence="9 10">
    <name type="scientific">Leuconostoc lactis</name>
    <dbReference type="NCBI Taxonomy" id="1246"/>
    <lineage>
        <taxon>Bacteria</taxon>
        <taxon>Bacillati</taxon>
        <taxon>Bacillota</taxon>
        <taxon>Bacilli</taxon>
        <taxon>Lactobacillales</taxon>
        <taxon>Lactobacillaceae</taxon>
        <taxon>Leuconostoc</taxon>
    </lineage>
</organism>
<evidence type="ECO:0000259" key="8">
    <source>
        <dbReference type="PROSITE" id="PS50850"/>
    </source>
</evidence>
<dbReference type="InterPro" id="IPR050189">
    <property type="entry name" value="MFS_Efflux_Transporters"/>
</dbReference>
<evidence type="ECO:0000256" key="3">
    <source>
        <dbReference type="ARBA" id="ARBA00022475"/>
    </source>
</evidence>
<feature type="transmembrane region" description="Helical" evidence="7">
    <location>
        <begin position="300"/>
        <end position="325"/>
    </location>
</feature>
<feature type="transmembrane region" description="Helical" evidence="7">
    <location>
        <begin position="164"/>
        <end position="183"/>
    </location>
</feature>
<accession>A0A6L7AHM0</accession>
<dbReference type="PANTHER" id="PTHR43124:SF3">
    <property type="entry name" value="CHLORAMPHENICOL EFFLUX PUMP RV0191"/>
    <property type="match status" value="1"/>
</dbReference>
<evidence type="ECO:0000256" key="6">
    <source>
        <dbReference type="ARBA" id="ARBA00023136"/>
    </source>
</evidence>
<proteinExistence type="predicted"/>
<evidence type="ECO:0000256" key="1">
    <source>
        <dbReference type="ARBA" id="ARBA00004651"/>
    </source>
</evidence>
<evidence type="ECO:0000256" key="7">
    <source>
        <dbReference type="SAM" id="Phobius"/>
    </source>
</evidence>
<keyword evidence="4 7" id="KW-0812">Transmembrane</keyword>